<dbReference type="EMBL" id="QFGA01000001">
    <property type="protein sequence ID" value="TEB07429.1"/>
    <property type="molecule type" value="Genomic_DNA"/>
</dbReference>
<protein>
    <submittedName>
        <fullName evidence="1">Uncharacterized protein</fullName>
    </submittedName>
</protein>
<dbReference type="Proteomes" id="UP000298324">
    <property type="component" value="Unassembled WGS sequence"/>
</dbReference>
<sequence length="86" mass="10044">MTIERVNAKLRGLICDKISAEQEEISEELWEKYKDAIEEWQPRLTGSYYIHGLIDISVVAMEIRWLAREGKKLLQASQHTDQEAKL</sequence>
<accession>A0A4Y7RF73</accession>
<reference evidence="1 2" key="1">
    <citation type="journal article" date="2018" name="Environ. Microbiol.">
        <title>Novel energy conservation strategies and behaviour of Pelotomaculum schinkii driving syntrophic propionate catabolism.</title>
        <authorList>
            <person name="Hidalgo-Ahumada C.A.P."/>
            <person name="Nobu M.K."/>
            <person name="Narihiro T."/>
            <person name="Tamaki H."/>
            <person name="Liu W.T."/>
            <person name="Kamagata Y."/>
            <person name="Stams A.J.M."/>
            <person name="Imachi H."/>
            <person name="Sousa D.Z."/>
        </authorList>
    </citation>
    <scope>NUCLEOTIDE SEQUENCE [LARGE SCALE GENOMIC DNA]</scope>
    <source>
        <strain evidence="1 2">HH</strain>
    </source>
</reference>
<organism evidence="1 2">
    <name type="scientific">Pelotomaculum schinkii</name>
    <dbReference type="NCBI Taxonomy" id="78350"/>
    <lineage>
        <taxon>Bacteria</taxon>
        <taxon>Bacillati</taxon>
        <taxon>Bacillota</taxon>
        <taxon>Clostridia</taxon>
        <taxon>Eubacteriales</taxon>
        <taxon>Desulfotomaculaceae</taxon>
        <taxon>Pelotomaculum</taxon>
    </lineage>
</organism>
<name>A0A4Y7RF73_9FIRM</name>
<evidence type="ECO:0000313" key="1">
    <source>
        <dbReference type="EMBL" id="TEB07429.1"/>
    </source>
</evidence>
<gene>
    <name evidence="1" type="ORF">Psch_00982</name>
</gene>
<keyword evidence="2" id="KW-1185">Reference proteome</keyword>
<dbReference type="AlphaFoldDB" id="A0A4Y7RF73"/>
<comment type="caution">
    <text evidence="1">The sequence shown here is derived from an EMBL/GenBank/DDBJ whole genome shotgun (WGS) entry which is preliminary data.</text>
</comment>
<proteinExistence type="predicted"/>
<evidence type="ECO:0000313" key="2">
    <source>
        <dbReference type="Proteomes" id="UP000298324"/>
    </source>
</evidence>